<dbReference type="EMBL" id="CP053435">
    <property type="protein sequence ID" value="QJW90975.1"/>
    <property type="molecule type" value="Genomic_DNA"/>
</dbReference>
<dbReference type="Pfam" id="PF18962">
    <property type="entry name" value="Por_Secre_tail"/>
    <property type="match status" value="1"/>
</dbReference>
<dbReference type="InterPro" id="IPR026444">
    <property type="entry name" value="Secre_tail"/>
</dbReference>
<feature type="region of interest" description="Disordered" evidence="1">
    <location>
        <begin position="431"/>
        <end position="457"/>
    </location>
</feature>
<evidence type="ECO:0000313" key="5">
    <source>
        <dbReference type="Proteomes" id="UP000502756"/>
    </source>
</evidence>
<gene>
    <name evidence="4" type="ORF">HNV11_17125</name>
</gene>
<protein>
    <submittedName>
        <fullName evidence="4">T9SS type A sorting domain-containing protein</fullName>
    </submittedName>
</protein>
<evidence type="ECO:0000259" key="3">
    <source>
        <dbReference type="Pfam" id="PF18962"/>
    </source>
</evidence>
<feature type="compositionally biased region" description="Polar residues" evidence="1">
    <location>
        <begin position="431"/>
        <end position="441"/>
    </location>
</feature>
<feature type="signal peptide" evidence="2">
    <location>
        <begin position="1"/>
        <end position="19"/>
    </location>
</feature>
<accession>A0A6M5YAI0</accession>
<proteinExistence type="predicted"/>
<name>A0A6M5YAI0_9BACT</name>
<feature type="domain" description="Secretion system C-terminal sorting" evidence="3">
    <location>
        <begin position="484"/>
        <end position="554"/>
    </location>
</feature>
<dbReference type="Proteomes" id="UP000502756">
    <property type="component" value="Chromosome"/>
</dbReference>
<reference evidence="4 5" key="1">
    <citation type="submission" date="2020-05" db="EMBL/GenBank/DDBJ databases">
        <title>Genome sequencing of Spirosoma sp. TS118.</title>
        <authorList>
            <person name="Lee J.-H."/>
            <person name="Jeong S."/>
            <person name="Zhao L."/>
            <person name="Jung J.-H."/>
            <person name="Kim M.-K."/>
            <person name="Lim S."/>
        </authorList>
    </citation>
    <scope>NUCLEOTIDE SEQUENCE [LARGE SCALE GENOMIC DNA]</scope>
    <source>
        <strain evidence="4 5">TS118</strain>
    </source>
</reference>
<evidence type="ECO:0000256" key="1">
    <source>
        <dbReference type="SAM" id="MobiDB-lite"/>
    </source>
</evidence>
<feature type="chain" id="PRO_5026784642" evidence="2">
    <location>
        <begin position="20"/>
        <end position="562"/>
    </location>
</feature>
<evidence type="ECO:0000313" key="4">
    <source>
        <dbReference type="EMBL" id="QJW90975.1"/>
    </source>
</evidence>
<dbReference type="KEGG" id="stae:HNV11_17125"/>
<sequence length="562" mass="59252">MKKALPLLLSTLLTIPLWGQTINDVHVVNATTKIAVVCAGGTFDVAFEVNNFKCPGTVFTIELVKPGGSGPVVVASTTITDPPVNNVVSLTMPTDAAEMSLYQAKVYSTRPGNCSRDPLRATGNTVDIRVRSSTAQVGYLLPPYNGAPKAGPLNICVGQQFQLFASPNDAGINYTWTGLESGFDPLTNIDPNADRIQTTARTAGNYTATATPSFPTSRGCMVTPGTIAINVSGAAAKPTITASRPTVCEGGSTTLSLTNSCPGTVTWNNGSGDIGTGNSITVSPTATTNYTAKCTTTGNCGGSQTSDPLTVNVTSIVIDMIAVGVTPSSPTSGPRTGDIKLNLSNGDVLTYPAPRMWTALIMPNCPGSESVQMQLNGPGLSFSTVENYEPYALFFNQGTSTFYTINDPDRGIGPAYNNGWPTGNYTLTVTPRDQDGSQSGTLPKDRTPQGNALGTKTVNFTINDPGGSSRVGSFVTENVRVHAYPNPTIDRLSVDIKAGVRQSVSVLLTDLQGRSVYQNTVTTSEDTHHEDINIYKQPSGIYLLKVVTPERVEMLKVIKPSN</sequence>
<keyword evidence="5" id="KW-1185">Reference proteome</keyword>
<organism evidence="4 5">
    <name type="scientific">Spirosoma taeanense</name>
    <dbReference type="NCBI Taxonomy" id="2735870"/>
    <lineage>
        <taxon>Bacteria</taxon>
        <taxon>Pseudomonadati</taxon>
        <taxon>Bacteroidota</taxon>
        <taxon>Cytophagia</taxon>
        <taxon>Cytophagales</taxon>
        <taxon>Cytophagaceae</taxon>
        <taxon>Spirosoma</taxon>
    </lineage>
</organism>
<keyword evidence="2" id="KW-0732">Signal</keyword>
<evidence type="ECO:0000256" key="2">
    <source>
        <dbReference type="SAM" id="SignalP"/>
    </source>
</evidence>
<dbReference type="RefSeq" id="WP_171740820.1">
    <property type="nucleotide sequence ID" value="NZ_CP053435.1"/>
</dbReference>
<dbReference type="NCBIfam" id="TIGR04183">
    <property type="entry name" value="Por_Secre_tail"/>
    <property type="match status" value="1"/>
</dbReference>
<dbReference type="AlphaFoldDB" id="A0A6M5YAI0"/>
<feature type="compositionally biased region" description="Polar residues" evidence="1">
    <location>
        <begin position="448"/>
        <end position="457"/>
    </location>
</feature>